<reference evidence="2" key="3">
    <citation type="submission" date="2005-09" db="EMBL/GenBank/DDBJ databases">
        <authorList>
            <person name="Mural R.J."/>
            <person name="Li P.W."/>
            <person name="Adams M.D."/>
            <person name="Amanatides P.G."/>
            <person name="Baden-Tillson H."/>
            <person name="Barnstead M."/>
            <person name="Chin S.H."/>
            <person name="Dew I."/>
            <person name="Evans C.A."/>
            <person name="Ferriera S."/>
            <person name="Flanigan M."/>
            <person name="Fosler C."/>
            <person name="Glodek A."/>
            <person name="Gu Z."/>
            <person name="Holt R.A."/>
            <person name="Jennings D."/>
            <person name="Kraft C.L."/>
            <person name="Lu F."/>
            <person name="Nguyen T."/>
            <person name="Nusskern D.R."/>
            <person name="Pfannkoch C.M."/>
            <person name="Sitter C."/>
            <person name="Sutton G.G."/>
            <person name="Venter J.C."/>
            <person name="Wang Z."/>
            <person name="Woodage T."/>
            <person name="Zheng X.H."/>
            <person name="Zhong F."/>
        </authorList>
    </citation>
    <scope>NUCLEOTIDE SEQUENCE [LARGE SCALE GENOMIC DNA]</scope>
    <source>
        <strain>BN</strain>
        <strain evidence="2">Sprague-Dawley</strain>
    </source>
</reference>
<dbReference type="AlphaFoldDB" id="A6KEW2"/>
<evidence type="ECO:0000313" key="2">
    <source>
        <dbReference type="Proteomes" id="UP000234681"/>
    </source>
</evidence>
<dbReference type="Proteomes" id="UP000234681">
    <property type="component" value="Chromosome 8"/>
</dbReference>
<reference evidence="1" key="1">
    <citation type="journal article" date="2005" name="Genome Res.">
        <title>Gene and alternative splicing annotation with AIR.</title>
        <authorList>
            <person name="Florea L."/>
            <person name="Di Francesco V."/>
            <person name="Miller J."/>
            <person name="Turner R."/>
            <person name="Yao A."/>
            <person name="Harris M."/>
            <person name="Walenz B."/>
            <person name="Mobarry C."/>
            <person name="Merkulov G.V."/>
            <person name="Charlab R."/>
            <person name="Dew I."/>
            <person name="Deng Z."/>
            <person name="Istrail S."/>
            <person name="Li P."/>
            <person name="Sutton G."/>
        </authorList>
    </citation>
    <scope>NUCLEOTIDE SEQUENCE</scope>
    <source>
        <strain evidence="1">BN</strain>
    </source>
</reference>
<dbReference type="EMBL" id="CH474041">
    <property type="protein sequence ID" value="EDL84215.1"/>
    <property type="molecule type" value="Genomic_DNA"/>
</dbReference>
<reference evidence="1" key="2">
    <citation type="submission" date="2005-07" db="EMBL/GenBank/DDBJ databases">
        <authorList>
            <person name="Mural R.J."/>
            <person name="Li P.W."/>
            <person name="Adams M.D."/>
            <person name="Amanatides P.G."/>
            <person name="Baden-Tillson H."/>
            <person name="Barnstead M."/>
            <person name="Chin S.H."/>
            <person name="Dew I."/>
            <person name="Evans C.A."/>
            <person name="Ferriera S."/>
            <person name="Flanigan M."/>
            <person name="Fosler C."/>
            <person name="Glodek A."/>
            <person name="Gu Z."/>
            <person name="Holt R.A."/>
            <person name="Jennings D."/>
            <person name="Kraft C.L."/>
            <person name="Lu F."/>
            <person name="Nguyen T."/>
            <person name="Nusskern D.R."/>
            <person name="Pfannkoch C.M."/>
            <person name="Sitter C."/>
            <person name="Sutton G.G."/>
            <person name="Venter J.C."/>
            <person name="Wang Z."/>
            <person name="Woodage T."/>
            <person name="Zheng X.H."/>
            <person name="Zhong F."/>
        </authorList>
    </citation>
    <scope>NUCLEOTIDE SEQUENCE</scope>
    <source>
        <strain evidence="1">BN</strain>
        <strain evidence="2">BN, Sprague-Dawley</strain>
    </source>
</reference>
<name>A6KEW2_RAT</name>
<gene>
    <name evidence="1" type="ORF">rCG_56648</name>
</gene>
<organism evidence="1 2">
    <name type="scientific">Rattus norvegicus</name>
    <name type="common">Rat</name>
    <dbReference type="NCBI Taxonomy" id="10116"/>
    <lineage>
        <taxon>Eukaryota</taxon>
        <taxon>Metazoa</taxon>
        <taxon>Chordata</taxon>
        <taxon>Craniata</taxon>
        <taxon>Vertebrata</taxon>
        <taxon>Euteleostomi</taxon>
        <taxon>Mammalia</taxon>
        <taxon>Eutheria</taxon>
        <taxon>Euarchontoglires</taxon>
        <taxon>Glires</taxon>
        <taxon>Rodentia</taxon>
        <taxon>Myomorpha</taxon>
        <taxon>Muroidea</taxon>
        <taxon>Muridae</taxon>
        <taxon>Murinae</taxon>
        <taxon>Rattus</taxon>
    </lineage>
</organism>
<dbReference type="EMBL" id="CH474041">
    <property type="protein sequence ID" value="EDL84214.1"/>
    <property type="molecule type" value="Genomic_DNA"/>
</dbReference>
<accession>A6KEW2</accession>
<sequence>MLNFKGNMPKRPASKNVSPRYPGVLTKCLGNLLTAGRAVTAEVSHSSALVHGESRMLHWQGSKLNKKNIFIAFFSKIIGRKITCYFRNSHILYYQFDYIATQMRLA</sequence>
<protein>
    <submittedName>
        <fullName evidence="1">RCG56648, isoform CRA_b</fullName>
    </submittedName>
</protein>
<proteinExistence type="predicted"/>
<evidence type="ECO:0000313" key="1">
    <source>
        <dbReference type="EMBL" id="EDL84214.1"/>
    </source>
</evidence>